<evidence type="ECO:0000313" key="14">
    <source>
        <dbReference type="Proteomes" id="UP000194236"/>
    </source>
</evidence>
<gene>
    <name evidence="13" type="ORF">BLA29_008246</name>
</gene>
<evidence type="ECO:0000256" key="3">
    <source>
        <dbReference type="ARBA" id="ARBA00022475"/>
    </source>
</evidence>
<dbReference type="GO" id="GO:0050772">
    <property type="term" value="P:positive regulation of axonogenesis"/>
    <property type="evidence" value="ECO:0007669"/>
    <property type="project" value="TreeGrafter"/>
</dbReference>
<dbReference type="GO" id="GO:0097374">
    <property type="term" value="P:sensory neuron axon guidance"/>
    <property type="evidence" value="ECO:0007669"/>
    <property type="project" value="TreeGrafter"/>
</dbReference>
<dbReference type="AlphaFoldDB" id="A0A1Y3BTT2"/>
<evidence type="ECO:0000259" key="12">
    <source>
        <dbReference type="SMART" id="SM00429"/>
    </source>
</evidence>
<dbReference type="SUPFAM" id="SSF81296">
    <property type="entry name" value="E set domains"/>
    <property type="match status" value="1"/>
</dbReference>
<keyword evidence="3" id="KW-1003">Cell membrane</keyword>
<dbReference type="Pfam" id="PF24317">
    <property type="entry name" value="PSI_Plexin-B"/>
    <property type="match status" value="1"/>
</dbReference>
<dbReference type="PANTHER" id="PTHR22625:SF44">
    <property type="entry name" value="PLEXIN-B"/>
    <property type="match status" value="1"/>
</dbReference>
<dbReference type="InterPro" id="IPR002909">
    <property type="entry name" value="IPT_dom"/>
</dbReference>
<keyword evidence="9" id="KW-1015">Disulfide bond</keyword>
<keyword evidence="4" id="KW-0812">Transmembrane</keyword>
<dbReference type="SUPFAM" id="SSF103575">
    <property type="entry name" value="Plexin repeat"/>
    <property type="match status" value="1"/>
</dbReference>
<keyword evidence="8" id="KW-0472">Membrane</keyword>
<evidence type="ECO:0000256" key="2">
    <source>
        <dbReference type="ARBA" id="ARBA00010297"/>
    </source>
</evidence>
<dbReference type="GO" id="GO:0030334">
    <property type="term" value="P:regulation of cell migration"/>
    <property type="evidence" value="ECO:0007669"/>
    <property type="project" value="TreeGrafter"/>
</dbReference>
<dbReference type="Proteomes" id="UP000194236">
    <property type="component" value="Unassembled WGS sequence"/>
</dbReference>
<dbReference type="InterPro" id="IPR031148">
    <property type="entry name" value="Plexin"/>
</dbReference>
<comment type="subcellular location">
    <subcellularLocation>
        <location evidence="1">Cell membrane</location>
        <topology evidence="1">Single-pass type I membrane protein</topology>
    </subcellularLocation>
</comment>
<evidence type="ECO:0000256" key="9">
    <source>
        <dbReference type="ARBA" id="ARBA00023157"/>
    </source>
</evidence>
<dbReference type="GO" id="GO:0008360">
    <property type="term" value="P:regulation of cell shape"/>
    <property type="evidence" value="ECO:0007669"/>
    <property type="project" value="TreeGrafter"/>
</dbReference>
<keyword evidence="14" id="KW-1185">Reference proteome</keyword>
<evidence type="ECO:0000256" key="8">
    <source>
        <dbReference type="ARBA" id="ARBA00023136"/>
    </source>
</evidence>
<proteinExistence type="inferred from homology"/>
<dbReference type="EMBL" id="MUJZ01003905">
    <property type="protein sequence ID" value="OTF83388.1"/>
    <property type="molecule type" value="Genomic_DNA"/>
</dbReference>
<dbReference type="Gene3D" id="2.60.40.10">
    <property type="entry name" value="Immunoglobulins"/>
    <property type="match status" value="1"/>
</dbReference>
<protein>
    <recommendedName>
        <fullName evidence="12">IPT/TIG domain-containing protein</fullName>
    </recommendedName>
</protein>
<evidence type="ECO:0000256" key="4">
    <source>
        <dbReference type="ARBA" id="ARBA00022692"/>
    </source>
</evidence>
<dbReference type="InterPro" id="IPR014756">
    <property type="entry name" value="Ig_E-set"/>
</dbReference>
<dbReference type="GO" id="GO:0007162">
    <property type="term" value="P:negative regulation of cell adhesion"/>
    <property type="evidence" value="ECO:0007669"/>
    <property type="project" value="TreeGrafter"/>
</dbReference>
<dbReference type="Pfam" id="PF01833">
    <property type="entry name" value="TIG"/>
    <property type="match status" value="1"/>
</dbReference>
<comment type="similarity">
    <text evidence="2">Belongs to the plexin family.</text>
</comment>
<dbReference type="GO" id="GO:0005886">
    <property type="term" value="C:plasma membrane"/>
    <property type="evidence" value="ECO:0007669"/>
    <property type="project" value="UniProtKB-SubCell"/>
</dbReference>
<keyword evidence="6" id="KW-0677">Repeat</keyword>
<reference evidence="13 14" key="1">
    <citation type="submission" date="2017-03" db="EMBL/GenBank/DDBJ databases">
        <title>Genome Survey of Euroglyphus maynei.</title>
        <authorList>
            <person name="Arlian L.G."/>
            <person name="Morgan M.S."/>
            <person name="Rider S.D."/>
        </authorList>
    </citation>
    <scope>NUCLEOTIDE SEQUENCE [LARGE SCALE GENOMIC DNA]</scope>
    <source>
        <strain evidence="13">Arlian Lab</strain>
        <tissue evidence="13">Whole body</tissue>
    </source>
</reference>
<feature type="domain" description="IPT/TIG" evidence="12">
    <location>
        <begin position="79"/>
        <end position="168"/>
    </location>
</feature>
<dbReference type="InterPro" id="IPR013783">
    <property type="entry name" value="Ig-like_fold"/>
</dbReference>
<keyword evidence="11" id="KW-0325">Glycoprotein</keyword>
<feature type="non-terminal residue" evidence="13">
    <location>
        <position position="1"/>
    </location>
</feature>
<evidence type="ECO:0000256" key="1">
    <source>
        <dbReference type="ARBA" id="ARBA00004251"/>
    </source>
</evidence>
<name>A0A1Y3BTT2_EURMA</name>
<evidence type="ECO:0000256" key="10">
    <source>
        <dbReference type="ARBA" id="ARBA00023170"/>
    </source>
</evidence>
<evidence type="ECO:0000256" key="11">
    <source>
        <dbReference type="ARBA" id="ARBA00023180"/>
    </source>
</evidence>
<dbReference type="InterPro" id="IPR057533">
    <property type="entry name" value="PSI_Plexin-B"/>
</dbReference>
<evidence type="ECO:0000256" key="7">
    <source>
        <dbReference type="ARBA" id="ARBA00022989"/>
    </source>
</evidence>
<dbReference type="FunFam" id="2.60.40.10:FF:000203">
    <property type="entry name" value="Plexin B2"/>
    <property type="match status" value="1"/>
</dbReference>
<evidence type="ECO:0000256" key="5">
    <source>
        <dbReference type="ARBA" id="ARBA00022729"/>
    </source>
</evidence>
<dbReference type="GO" id="GO:0017154">
    <property type="term" value="F:semaphorin receptor activity"/>
    <property type="evidence" value="ECO:0007669"/>
    <property type="project" value="InterPro"/>
</dbReference>
<dbReference type="SMART" id="SM00429">
    <property type="entry name" value="IPT"/>
    <property type="match status" value="1"/>
</dbReference>
<evidence type="ECO:0000313" key="13">
    <source>
        <dbReference type="EMBL" id="OTF83388.1"/>
    </source>
</evidence>
<evidence type="ECO:0000256" key="6">
    <source>
        <dbReference type="ARBA" id="ARBA00022737"/>
    </source>
</evidence>
<comment type="caution">
    <text evidence="13">The sequence shown here is derived from an EMBL/GenBank/DDBJ whole genome shotgun (WGS) entry which is preliminary data.</text>
</comment>
<dbReference type="PANTHER" id="PTHR22625">
    <property type="entry name" value="PLEXIN"/>
    <property type="match status" value="1"/>
</dbReference>
<keyword evidence="7" id="KW-1133">Transmembrane helix</keyword>
<dbReference type="GO" id="GO:0008045">
    <property type="term" value="P:motor neuron axon guidance"/>
    <property type="evidence" value="ECO:0007669"/>
    <property type="project" value="TreeGrafter"/>
</dbReference>
<keyword evidence="5" id="KW-0732">Signal</keyword>
<sequence length="182" mass="20058">LSYQEEIGQQRASLTVLWNSDTFIDLTIYKCQYLGAYAGRADCSLCQTRDNKFGCVWCLNQCIFNDQCSDVPAINSCPPPRIDYIHPISGPIEGGTLVSIEGSNLGSSMDEIKDRVSIGGIPCKPIQYNISIRIVCRTGASLIGPQSALVVIGNRAGVTRAQEKFQYKVGDIFMRRKLESII</sequence>
<accession>A0A1Y3BTT2</accession>
<keyword evidence="10" id="KW-0675">Receptor</keyword>
<dbReference type="GO" id="GO:0002116">
    <property type="term" value="C:semaphorin receptor complex"/>
    <property type="evidence" value="ECO:0007669"/>
    <property type="project" value="TreeGrafter"/>
</dbReference>
<organism evidence="13 14">
    <name type="scientific">Euroglyphus maynei</name>
    <name type="common">Mayne's house dust mite</name>
    <dbReference type="NCBI Taxonomy" id="6958"/>
    <lineage>
        <taxon>Eukaryota</taxon>
        <taxon>Metazoa</taxon>
        <taxon>Ecdysozoa</taxon>
        <taxon>Arthropoda</taxon>
        <taxon>Chelicerata</taxon>
        <taxon>Arachnida</taxon>
        <taxon>Acari</taxon>
        <taxon>Acariformes</taxon>
        <taxon>Sarcoptiformes</taxon>
        <taxon>Astigmata</taxon>
        <taxon>Psoroptidia</taxon>
        <taxon>Analgoidea</taxon>
        <taxon>Pyroglyphidae</taxon>
        <taxon>Pyroglyphinae</taxon>
        <taxon>Euroglyphus</taxon>
    </lineage>
</organism>
<dbReference type="OrthoDB" id="6510624at2759"/>